<dbReference type="AlphaFoldDB" id="A0A1G8K251"/>
<feature type="transmembrane region" description="Helical" evidence="8">
    <location>
        <begin position="464"/>
        <end position="484"/>
    </location>
</feature>
<gene>
    <name evidence="9" type="ORF">SAMN05443529_13522</name>
</gene>
<comment type="similarity">
    <text evidence="2 8">Belongs to the lactate permease family.</text>
</comment>
<comment type="function">
    <text evidence="8">Uptake of L-lactate across the membrane. Can also transport D-lactate and glycolate.</text>
</comment>
<evidence type="ECO:0000256" key="6">
    <source>
        <dbReference type="ARBA" id="ARBA00022989"/>
    </source>
</evidence>
<feature type="transmembrane region" description="Helical" evidence="8">
    <location>
        <begin position="504"/>
        <end position="531"/>
    </location>
</feature>
<feature type="transmembrane region" description="Helical" evidence="8">
    <location>
        <begin position="427"/>
        <end position="452"/>
    </location>
</feature>
<evidence type="ECO:0000256" key="2">
    <source>
        <dbReference type="ARBA" id="ARBA00010100"/>
    </source>
</evidence>
<keyword evidence="5 8" id="KW-0812">Transmembrane</keyword>
<sequence length="532" mass="57633">MVPVSSLLLTLIPIVVIIAMLVIWKKPADISGIVGWVVVSIIAFFFFQTNLEVLIRSTITGVVRSFAVSLVVAASLLQMAYMEKTGALKRIIIFIKTIACENKAVQIMMINIGFGTLMVSVGATPVSLLPPIMLALGYSTYVSIALPCIGYDALCTYALLGAPIVVFVDVANSFLGQGHEISLSQAGSVFFMFLPVISTLIGFCMLWIVGRWQGIKDGWLPVVITGAVIAAVSFFTNKVDRLVVLTGIMCGAAVIIVMSLYLLSTGKKIIDKSRLTKEELDYEKSYPFWKALTPWGLLVILILGLNLPTDMFNLLYREITLPLAGLSADGKPIVTRALWNAYTWIFVSTFLSMIFIKPTKTQLRETFSLWWKRAPRPVFAAIIFFVIGEIMNMSGFDMTSNKYAVASMVQILANFSSQIFSDAYGSVVAFIGLLGGFITGSEASTIAMFATYTLKTSNMLHMGLLEMLIITAGLAFGGGLASVISPAKLQNASAAIDKLGEETAVIRIAFVFAILLTAVTAALVMVFLGVLV</sequence>
<dbReference type="GO" id="GO:0005886">
    <property type="term" value="C:plasma membrane"/>
    <property type="evidence" value="ECO:0007669"/>
    <property type="project" value="UniProtKB-SubCell"/>
</dbReference>
<keyword evidence="10" id="KW-1185">Reference proteome</keyword>
<feature type="transmembrane region" description="Helical" evidence="8">
    <location>
        <begin position="295"/>
        <end position="316"/>
    </location>
</feature>
<name>A0A1G8K251_9FIRM</name>
<keyword evidence="4 8" id="KW-1003">Cell membrane</keyword>
<evidence type="ECO:0000256" key="1">
    <source>
        <dbReference type="ARBA" id="ARBA00004651"/>
    </source>
</evidence>
<dbReference type="STRING" id="1121419.SAMN05443529_13522"/>
<evidence type="ECO:0000256" key="7">
    <source>
        <dbReference type="ARBA" id="ARBA00023136"/>
    </source>
</evidence>
<feature type="transmembrane region" description="Helical" evidence="8">
    <location>
        <begin position="218"/>
        <end position="235"/>
    </location>
</feature>
<feature type="transmembrane region" description="Helical" evidence="8">
    <location>
        <begin position="144"/>
        <end position="168"/>
    </location>
</feature>
<dbReference type="PANTHER" id="PTHR30003">
    <property type="entry name" value="L-LACTATE PERMEASE"/>
    <property type="match status" value="1"/>
</dbReference>
<reference evidence="10" key="1">
    <citation type="submission" date="2016-10" db="EMBL/GenBank/DDBJ databases">
        <authorList>
            <person name="Varghese N."/>
            <person name="Submissions S."/>
        </authorList>
    </citation>
    <scope>NUCLEOTIDE SEQUENCE [LARGE SCALE GENOMIC DNA]</scope>
    <source>
        <strain evidence="10">DSM 8344</strain>
    </source>
</reference>
<evidence type="ECO:0000256" key="3">
    <source>
        <dbReference type="ARBA" id="ARBA00022448"/>
    </source>
</evidence>
<feature type="transmembrane region" description="Helical" evidence="8">
    <location>
        <begin position="242"/>
        <end position="263"/>
    </location>
</feature>
<organism evidence="9 10">
    <name type="scientific">Desulfosporosinus hippei DSM 8344</name>
    <dbReference type="NCBI Taxonomy" id="1121419"/>
    <lineage>
        <taxon>Bacteria</taxon>
        <taxon>Bacillati</taxon>
        <taxon>Bacillota</taxon>
        <taxon>Clostridia</taxon>
        <taxon>Eubacteriales</taxon>
        <taxon>Desulfitobacteriaceae</taxon>
        <taxon>Desulfosporosinus</taxon>
    </lineage>
</organism>
<proteinExistence type="inferred from homology"/>
<dbReference type="Proteomes" id="UP000198656">
    <property type="component" value="Unassembled WGS sequence"/>
</dbReference>
<evidence type="ECO:0000313" key="10">
    <source>
        <dbReference type="Proteomes" id="UP000198656"/>
    </source>
</evidence>
<dbReference type="InterPro" id="IPR003804">
    <property type="entry name" value="Lactate_perm"/>
</dbReference>
<evidence type="ECO:0000313" key="9">
    <source>
        <dbReference type="EMBL" id="SDI36880.1"/>
    </source>
</evidence>
<dbReference type="GO" id="GO:0015295">
    <property type="term" value="F:solute:proton symporter activity"/>
    <property type="evidence" value="ECO:0007669"/>
    <property type="project" value="TreeGrafter"/>
</dbReference>
<feature type="transmembrane region" description="Helical" evidence="8">
    <location>
        <begin position="337"/>
        <end position="356"/>
    </location>
</feature>
<dbReference type="EMBL" id="FNCP01000035">
    <property type="protein sequence ID" value="SDI36880.1"/>
    <property type="molecule type" value="Genomic_DNA"/>
</dbReference>
<keyword evidence="6 8" id="KW-1133">Transmembrane helix</keyword>
<feature type="transmembrane region" description="Helical" evidence="8">
    <location>
        <begin position="30"/>
        <end position="47"/>
    </location>
</feature>
<evidence type="ECO:0000256" key="8">
    <source>
        <dbReference type="RuleBase" id="RU365092"/>
    </source>
</evidence>
<feature type="transmembrane region" description="Helical" evidence="8">
    <location>
        <begin position="112"/>
        <end position="138"/>
    </location>
</feature>
<dbReference type="GO" id="GO:0015129">
    <property type="term" value="F:lactate transmembrane transporter activity"/>
    <property type="evidence" value="ECO:0007669"/>
    <property type="project" value="UniProtKB-UniRule"/>
</dbReference>
<dbReference type="PANTHER" id="PTHR30003:SF2">
    <property type="entry name" value="L-LACTATE PERMEASE"/>
    <property type="match status" value="1"/>
</dbReference>
<protein>
    <recommendedName>
        <fullName evidence="8">L-lactate permease</fullName>
    </recommendedName>
</protein>
<feature type="transmembrane region" description="Helical" evidence="8">
    <location>
        <begin position="59"/>
        <end position="81"/>
    </location>
</feature>
<accession>A0A1G8K251</accession>
<dbReference type="Pfam" id="PF02652">
    <property type="entry name" value="Lactate_perm"/>
    <property type="match status" value="1"/>
</dbReference>
<comment type="subcellular location">
    <subcellularLocation>
        <location evidence="1 8">Cell membrane</location>
        <topology evidence="1 8">Multi-pass membrane protein</topology>
    </subcellularLocation>
</comment>
<feature type="transmembrane region" description="Helical" evidence="8">
    <location>
        <begin position="6"/>
        <end position="23"/>
    </location>
</feature>
<keyword evidence="3 8" id="KW-0813">Transport</keyword>
<evidence type="ECO:0000256" key="4">
    <source>
        <dbReference type="ARBA" id="ARBA00022475"/>
    </source>
</evidence>
<feature type="transmembrane region" description="Helical" evidence="8">
    <location>
        <begin position="189"/>
        <end position="212"/>
    </location>
</feature>
<evidence type="ECO:0000256" key="5">
    <source>
        <dbReference type="ARBA" id="ARBA00022692"/>
    </source>
</evidence>
<keyword evidence="7 8" id="KW-0472">Membrane</keyword>
<feature type="transmembrane region" description="Helical" evidence="8">
    <location>
        <begin position="376"/>
        <end position="396"/>
    </location>
</feature>